<reference evidence="1" key="1">
    <citation type="journal article" date="2021" name="Sci. Adv.">
        <title>The American lobster genome reveals insights on longevity, neural, and immune adaptations.</title>
        <authorList>
            <person name="Polinski J.M."/>
            <person name="Zimin A.V."/>
            <person name="Clark K.F."/>
            <person name="Kohn A.B."/>
            <person name="Sadowski N."/>
            <person name="Timp W."/>
            <person name="Ptitsyn A."/>
            <person name="Khanna P."/>
            <person name="Romanova D.Y."/>
            <person name="Williams P."/>
            <person name="Greenwood S.J."/>
            <person name="Moroz L.L."/>
            <person name="Walt D.R."/>
            <person name="Bodnar A.G."/>
        </authorList>
    </citation>
    <scope>NUCLEOTIDE SEQUENCE</scope>
    <source>
        <strain evidence="1">GMGI-L3</strain>
    </source>
</reference>
<protein>
    <submittedName>
        <fullName evidence="1">Putative pol Retrovirus-related Pol polyprotein from transposon-like 23</fullName>
    </submittedName>
</protein>
<name>A0A8J5MUJ1_HOMAM</name>
<gene>
    <name evidence="1" type="primary">pol-L23</name>
    <name evidence="1" type="ORF">Hamer_G004954</name>
</gene>
<evidence type="ECO:0000313" key="1">
    <source>
        <dbReference type="EMBL" id="KAG7164573.1"/>
    </source>
</evidence>
<dbReference type="Proteomes" id="UP000747542">
    <property type="component" value="Unassembled WGS sequence"/>
</dbReference>
<comment type="caution">
    <text evidence="1">The sequence shown here is derived from an EMBL/GenBank/DDBJ whole genome shotgun (WGS) entry which is preliminary data.</text>
</comment>
<sequence length="165" mass="18932">MVEWMNQSSVRPAWETISGTNPTTKKYWAQWDAFRLKDGLLQRQWVTTNGLNSYVKSPQERLAEVHHQIRGALEFFGEVMKRNHDVKASQFCYTDGDKVWLYNSLRKKGHSPKLQSPWDNTVHCGGTPFRCDLPDQGKKEGSAEGSPRQSFVVVSWARAVHLGRL</sequence>
<organism evidence="1 2">
    <name type="scientific">Homarus americanus</name>
    <name type="common">American lobster</name>
    <dbReference type="NCBI Taxonomy" id="6706"/>
    <lineage>
        <taxon>Eukaryota</taxon>
        <taxon>Metazoa</taxon>
        <taxon>Ecdysozoa</taxon>
        <taxon>Arthropoda</taxon>
        <taxon>Crustacea</taxon>
        <taxon>Multicrustacea</taxon>
        <taxon>Malacostraca</taxon>
        <taxon>Eumalacostraca</taxon>
        <taxon>Eucarida</taxon>
        <taxon>Decapoda</taxon>
        <taxon>Pleocyemata</taxon>
        <taxon>Astacidea</taxon>
        <taxon>Nephropoidea</taxon>
        <taxon>Nephropidae</taxon>
        <taxon>Homarus</taxon>
    </lineage>
</organism>
<proteinExistence type="predicted"/>
<evidence type="ECO:0000313" key="2">
    <source>
        <dbReference type="Proteomes" id="UP000747542"/>
    </source>
</evidence>
<keyword evidence="2" id="KW-1185">Reference proteome</keyword>
<dbReference type="AlphaFoldDB" id="A0A8J5MUJ1"/>
<accession>A0A8J5MUJ1</accession>
<dbReference type="EMBL" id="JAHLQT010024959">
    <property type="protein sequence ID" value="KAG7164573.1"/>
    <property type="molecule type" value="Genomic_DNA"/>
</dbReference>